<protein>
    <submittedName>
        <fullName evidence="1">Feruloyl esterase</fullName>
    </submittedName>
</protein>
<evidence type="ECO:0000313" key="1">
    <source>
        <dbReference type="EMBL" id="KAF5717969.1"/>
    </source>
</evidence>
<reference evidence="1 2" key="1">
    <citation type="submission" date="2020-05" db="EMBL/GenBank/DDBJ databases">
        <title>Identification and distribution of gene clusters putatively required for synthesis of sphingolipid metabolism inhibitors in phylogenetically diverse species of the filamentous fungus Fusarium.</title>
        <authorList>
            <person name="Kim H.-S."/>
            <person name="Busman M."/>
            <person name="Brown D.W."/>
            <person name="Divon H."/>
            <person name="Uhlig S."/>
            <person name="Proctor R.H."/>
        </authorList>
    </citation>
    <scope>NUCLEOTIDE SEQUENCE [LARGE SCALE GENOMIC DNA]</scope>
    <source>
        <strain evidence="1 2">NRRL 66235</strain>
    </source>
</reference>
<dbReference type="Proteomes" id="UP000544331">
    <property type="component" value="Unassembled WGS sequence"/>
</dbReference>
<keyword evidence="2" id="KW-1185">Reference proteome</keyword>
<dbReference type="OrthoDB" id="414322at2759"/>
<proteinExistence type="predicted"/>
<organism evidence="1 2">
    <name type="scientific">Fusarium mundagurra</name>
    <dbReference type="NCBI Taxonomy" id="1567541"/>
    <lineage>
        <taxon>Eukaryota</taxon>
        <taxon>Fungi</taxon>
        <taxon>Dikarya</taxon>
        <taxon>Ascomycota</taxon>
        <taxon>Pezizomycotina</taxon>
        <taxon>Sordariomycetes</taxon>
        <taxon>Hypocreomycetidae</taxon>
        <taxon>Hypocreales</taxon>
        <taxon>Nectriaceae</taxon>
        <taxon>Fusarium</taxon>
        <taxon>Fusarium fujikuroi species complex</taxon>
    </lineage>
</organism>
<sequence length="471" mass="52642">MTQDTTVPKLVTVIITTSPTPSAPSTELVSAVLESFEEHCRALTFCSVIVVFDTFDQIVPTARLKKGQVTPQQAADFDEYKKNVKELLLTKYRHVGADFTLRRATAEYGSPNPQNTVDYTISQTSDKRVAFIESSRRLGFGLAVRSALRVTQTPFVWVQQHDWALVADFPVAPLVQIMKAYDKHPETPIKYICLAAIRMLSHAISEQHPALRELSTSRTKDYEDPTHPGVKIPLTPIYFWHDKPHLASTAHYLERVFPSRLAMLRGDFIEDKIGQRARAQMKEGLFKDNSIDTMRLLTPLIIASNAILAASQLMGTPSYEYLYTVNATLGERWPIGDYGQGTRVVIPITGGTFKGPKLSGTVTNLGADWGLTDTKGVFFPDTRYNLRTHDGVDIYIQTSGPTQPDGRTLLRGVFQAAHPDYEWLNYVLAVGVLQRPPVESKGKYVVIDMWAGEADGDMARMDINSLWMDMA</sequence>
<dbReference type="EMBL" id="JAAOAN010000175">
    <property type="protein sequence ID" value="KAF5717969.1"/>
    <property type="molecule type" value="Genomic_DNA"/>
</dbReference>
<comment type="caution">
    <text evidence="1">The sequence shown here is derived from an EMBL/GenBank/DDBJ whole genome shotgun (WGS) entry which is preliminary data.</text>
</comment>
<dbReference type="Gene3D" id="2.40.160.20">
    <property type="match status" value="1"/>
</dbReference>
<dbReference type="AlphaFoldDB" id="A0A8H5YSV2"/>
<evidence type="ECO:0000313" key="2">
    <source>
        <dbReference type="Proteomes" id="UP000544331"/>
    </source>
</evidence>
<accession>A0A8H5YSV2</accession>
<dbReference type="PANTHER" id="PTHR37315:SF1">
    <property type="entry name" value="UPF0311 PROTEIN BLR7842"/>
    <property type="match status" value="1"/>
</dbReference>
<gene>
    <name evidence="1" type="ORF">FMUND_5513</name>
</gene>
<name>A0A8H5YSV2_9HYPO</name>
<dbReference type="Pfam" id="PF11578">
    <property type="entry name" value="DUF3237"/>
    <property type="match status" value="1"/>
</dbReference>
<dbReference type="InterPro" id="IPR020915">
    <property type="entry name" value="UPF0311"/>
</dbReference>
<dbReference type="PANTHER" id="PTHR37315">
    <property type="entry name" value="UPF0311 PROTEIN BLR7842"/>
    <property type="match status" value="1"/>
</dbReference>